<proteinExistence type="predicted"/>
<evidence type="ECO:0000256" key="2">
    <source>
        <dbReference type="ARBA" id="ARBA00023242"/>
    </source>
</evidence>
<organism evidence="5 6">
    <name type="scientific">Heracleum sosnowskyi</name>
    <dbReference type="NCBI Taxonomy" id="360622"/>
    <lineage>
        <taxon>Eukaryota</taxon>
        <taxon>Viridiplantae</taxon>
        <taxon>Streptophyta</taxon>
        <taxon>Embryophyta</taxon>
        <taxon>Tracheophyta</taxon>
        <taxon>Spermatophyta</taxon>
        <taxon>Magnoliopsida</taxon>
        <taxon>eudicotyledons</taxon>
        <taxon>Gunneridae</taxon>
        <taxon>Pentapetalae</taxon>
        <taxon>asterids</taxon>
        <taxon>campanulids</taxon>
        <taxon>Apiales</taxon>
        <taxon>Apiaceae</taxon>
        <taxon>Apioideae</taxon>
        <taxon>apioid superclade</taxon>
        <taxon>Tordylieae</taxon>
        <taxon>Tordyliinae</taxon>
        <taxon>Heracleum</taxon>
    </lineage>
</organism>
<dbReference type="InterPro" id="IPR003105">
    <property type="entry name" value="SRA_YDG"/>
</dbReference>
<name>A0AAD8J963_9APIA</name>
<comment type="subcellular location">
    <subcellularLocation>
        <location evidence="1">Chromosome</location>
    </subcellularLocation>
    <subcellularLocation>
        <location evidence="3">Nucleus</location>
    </subcellularLocation>
</comment>
<dbReference type="Proteomes" id="UP001237642">
    <property type="component" value="Unassembled WGS sequence"/>
</dbReference>
<dbReference type="PANTHER" id="PTHR45660:SF46">
    <property type="entry name" value="HISTONE-LYSINE N-METHYLTRANSFERASE, H3 LYSINE-9 SPECIFIC SUVH6"/>
    <property type="match status" value="1"/>
</dbReference>
<keyword evidence="6" id="KW-1185">Reference proteome</keyword>
<dbReference type="AlphaFoldDB" id="A0AAD8J963"/>
<dbReference type="PANTHER" id="PTHR45660">
    <property type="entry name" value="HISTONE-LYSINE N-METHYLTRANSFERASE SETMAR"/>
    <property type="match status" value="1"/>
</dbReference>
<dbReference type="GO" id="GO:0005694">
    <property type="term" value="C:chromosome"/>
    <property type="evidence" value="ECO:0007669"/>
    <property type="project" value="UniProtKB-SubCell"/>
</dbReference>
<reference evidence="5" key="2">
    <citation type="submission" date="2023-05" db="EMBL/GenBank/DDBJ databases">
        <authorList>
            <person name="Schelkunov M.I."/>
        </authorList>
    </citation>
    <scope>NUCLEOTIDE SEQUENCE</scope>
    <source>
        <strain evidence="5">Hsosn_3</strain>
        <tissue evidence="5">Leaf</tissue>
    </source>
</reference>
<evidence type="ECO:0000256" key="3">
    <source>
        <dbReference type="PROSITE-ProRule" id="PRU00358"/>
    </source>
</evidence>
<sequence>MEGGDNDCAEVASGKGVEVDKDKNVHVAEINSKNQGMICYKETRTNLPENRIVASSRDVEEKEILKGDVNDYVEVAGVKGAEVKKDKNEINLFQGRKENGFLICAPTKATLGRCKAHADGSNNLTVKPKRNSFSKMNFAKRVSVLDDNGKERDTLAVKESNDMSIVPSDRQETPIRREVKETSNLFRQVLQKLLLSKEKVSQYTYVQAAMQLKEQRKAELVNIGLHHPFAAGIDYMEVDGKKIAISIVASGRYANETEFTDVSIYSSGGNPANKDRELKDQTLERGELALKNIMDEETPVRVVRGYRSWKSFRAGDKKREKETTFTYEL</sequence>
<dbReference type="InterPro" id="IPR015947">
    <property type="entry name" value="PUA-like_sf"/>
</dbReference>
<evidence type="ECO:0000256" key="1">
    <source>
        <dbReference type="ARBA" id="ARBA00004286"/>
    </source>
</evidence>
<evidence type="ECO:0000313" key="6">
    <source>
        <dbReference type="Proteomes" id="UP001237642"/>
    </source>
</evidence>
<dbReference type="InterPro" id="IPR051357">
    <property type="entry name" value="H3K9_HMTase_SUVAR3-9"/>
</dbReference>
<dbReference type="SUPFAM" id="SSF88697">
    <property type="entry name" value="PUA domain-like"/>
    <property type="match status" value="1"/>
</dbReference>
<dbReference type="Pfam" id="PF02182">
    <property type="entry name" value="SAD_SRA"/>
    <property type="match status" value="1"/>
</dbReference>
<accession>A0AAD8J963</accession>
<dbReference type="PROSITE" id="PS51015">
    <property type="entry name" value="YDG"/>
    <property type="match status" value="1"/>
</dbReference>
<evidence type="ECO:0000259" key="4">
    <source>
        <dbReference type="PROSITE" id="PS51015"/>
    </source>
</evidence>
<protein>
    <recommendedName>
        <fullName evidence="4">YDG domain-containing protein</fullName>
    </recommendedName>
</protein>
<dbReference type="GO" id="GO:0042054">
    <property type="term" value="F:histone methyltransferase activity"/>
    <property type="evidence" value="ECO:0007669"/>
    <property type="project" value="TreeGrafter"/>
</dbReference>
<reference evidence="5" key="1">
    <citation type="submission" date="2023-02" db="EMBL/GenBank/DDBJ databases">
        <title>Genome of toxic invasive species Heracleum sosnowskyi carries increased number of genes despite the absence of recent whole-genome duplications.</title>
        <authorList>
            <person name="Schelkunov M."/>
            <person name="Shtratnikova V."/>
            <person name="Makarenko M."/>
            <person name="Klepikova A."/>
            <person name="Omelchenko D."/>
            <person name="Novikova G."/>
            <person name="Obukhova E."/>
            <person name="Bogdanov V."/>
            <person name="Penin A."/>
            <person name="Logacheva M."/>
        </authorList>
    </citation>
    <scope>NUCLEOTIDE SEQUENCE</scope>
    <source>
        <strain evidence="5">Hsosn_3</strain>
        <tissue evidence="5">Leaf</tissue>
    </source>
</reference>
<dbReference type="GO" id="GO:0005634">
    <property type="term" value="C:nucleus"/>
    <property type="evidence" value="ECO:0007669"/>
    <property type="project" value="UniProtKB-SubCell"/>
</dbReference>
<dbReference type="GO" id="GO:0003690">
    <property type="term" value="F:double-stranded DNA binding"/>
    <property type="evidence" value="ECO:0007669"/>
    <property type="project" value="TreeGrafter"/>
</dbReference>
<evidence type="ECO:0000313" key="5">
    <source>
        <dbReference type="EMBL" id="KAK1400235.1"/>
    </source>
</evidence>
<keyword evidence="2 3" id="KW-0539">Nucleus</keyword>
<dbReference type="InterPro" id="IPR036987">
    <property type="entry name" value="SRA-YDG_sf"/>
</dbReference>
<dbReference type="SMART" id="SM00466">
    <property type="entry name" value="SRA"/>
    <property type="match status" value="1"/>
</dbReference>
<gene>
    <name evidence="5" type="ORF">POM88_010098</name>
</gene>
<dbReference type="Gene3D" id="2.30.280.10">
    <property type="entry name" value="SRA-YDG"/>
    <property type="match status" value="1"/>
</dbReference>
<dbReference type="EMBL" id="JAUIZM010000002">
    <property type="protein sequence ID" value="KAK1400235.1"/>
    <property type="molecule type" value="Genomic_DNA"/>
</dbReference>
<comment type="caution">
    <text evidence="5">The sequence shown here is derived from an EMBL/GenBank/DDBJ whole genome shotgun (WGS) entry which is preliminary data.</text>
</comment>
<feature type="domain" description="YDG" evidence="4">
    <location>
        <begin position="203"/>
        <end position="329"/>
    </location>
</feature>